<dbReference type="Ensembl" id="ENSANAT00000052500.1">
    <property type="protein sequence ID" value="ENSANAP00000034436.1"/>
    <property type="gene ID" value="ENSANAG00000034837.1"/>
</dbReference>
<evidence type="ECO:0000256" key="2">
    <source>
        <dbReference type="ARBA" id="ARBA00022525"/>
    </source>
</evidence>
<evidence type="ECO:0000256" key="5">
    <source>
        <dbReference type="SAM" id="MobiDB-lite"/>
    </source>
</evidence>
<evidence type="ECO:0000256" key="1">
    <source>
        <dbReference type="ARBA" id="ARBA00004613"/>
    </source>
</evidence>
<dbReference type="PANTHER" id="PTHR10239">
    <property type="entry name" value="ISTHMIN-2"/>
    <property type="match status" value="1"/>
</dbReference>
<name>A0A2K5EMM9_AOTNA</name>
<protein>
    <submittedName>
        <fullName evidence="6">Isthmin 2</fullName>
    </submittedName>
</protein>
<dbReference type="GO" id="GO:0005576">
    <property type="term" value="C:extracellular region"/>
    <property type="evidence" value="ECO:0007669"/>
    <property type="project" value="UniProtKB-SubCell"/>
</dbReference>
<comment type="subcellular location">
    <subcellularLocation>
        <location evidence="1">Secreted</location>
    </subcellularLocation>
</comment>
<dbReference type="PANTHER" id="PTHR10239:SF28">
    <property type="entry name" value="ISTHMIN-2"/>
    <property type="match status" value="1"/>
</dbReference>
<keyword evidence="2" id="KW-0964">Secreted</keyword>
<dbReference type="GeneTree" id="ENSGT00940000162809"/>
<proteinExistence type="predicted"/>
<reference evidence="6" key="2">
    <citation type="submission" date="2025-09" db="UniProtKB">
        <authorList>
            <consortium name="Ensembl"/>
        </authorList>
    </citation>
    <scope>IDENTIFICATION</scope>
</reference>
<sequence>LLKYKKLAGARWCVPVIPATQEAEASASPDPRSPKEEEEAPLLPRTHLQAEPHQQERWTLTEPAALTPGNATPPTTPEVTPLLLELQKLPGLANTALSTPNPDIQVRASEGPHGLCPHEERVPCADVHRCALWAVCTHPQLPVLTQIMRLRRSGVPGLPAVGTAVPANSKELGPVATAAPPSSPVPVNCPSALTLRTRTSRSPPHTGVAGSLTGFPPALPRPLQMWTAARSG</sequence>
<evidence type="ECO:0000313" key="6">
    <source>
        <dbReference type="Ensembl" id="ENSANAP00000034436.1"/>
    </source>
</evidence>
<accession>A0A2K5EMM9</accession>
<keyword evidence="3" id="KW-0732">Signal</keyword>
<feature type="region of interest" description="Disordered" evidence="5">
    <location>
        <begin position="21"/>
        <end position="56"/>
    </location>
</feature>
<dbReference type="InterPro" id="IPR051867">
    <property type="entry name" value="Angio_Inhib/Adhesion_GPCR"/>
</dbReference>
<keyword evidence="7" id="KW-1185">Reference proteome</keyword>
<organism evidence="6 7">
    <name type="scientific">Aotus nancymaae</name>
    <name type="common">Ma's night monkey</name>
    <dbReference type="NCBI Taxonomy" id="37293"/>
    <lineage>
        <taxon>Eukaryota</taxon>
        <taxon>Metazoa</taxon>
        <taxon>Chordata</taxon>
        <taxon>Craniata</taxon>
        <taxon>Vertebrata</taxon>
        <taxon>Euteleostomi</taxon>
        <taxon>Mammalia</taxon>
        <taxon>Eutheria</taxon>
        <taxon>Euarchontoglires</taxon>
        <taxon>Primates</taxon>
        <taxon>Haplorrhini</taxon>
        <taxon>Platyrrhini</taxon>
        <taxon>Aotidae</taxon>
        <taxon>Aotus</taxon>
    </lineage>
</organism>
<reference evidence="6" key="1">
    <citation type="submission" date="2025-08" db="UniProtKB">
        <authorList>
            <consortium name="Ensembl"/>
        </authorList>
    </citation>
    <scope>IDENTIFICATION</scope>
</reference>
<gene>
    <name evidence="6" type="primary">ISM2</name>
</gene>
<evidence type="ECO:0000256" key="3">
    <source>
        <dbReference type="ARBA" id="ARBA00022729"/>
    </source>
</evidence>
<keyword evidence="4" id="KW-1015">Disulfide bond</keyword>
<evidence type="ECO:0000256" key="4">
    <source>
        <dbReference type="ARBA" id="ARBA00023157"/>
    </source>
</evidence>
<dbReference type="AlphaFoldDB" id="A0A2K5EMM9"/>
<dbReference type="Proteomes" id="UP000233020">
    <property type="component" value="Unplaced"/>
</dbReference>
<evidence type="ECO:0000313" key="7">
    <source>
        <dbReference type="Proteomes" id="UP000233020"/>
    </source>
</evidence>